<dbReference type="EMBL" id="CP080467">
    <property type="protein sequence ID" value="UNO48679.1"/>
    <property type="molecule type" value="Genomic_DNA"/>
</dbReference>
<accession>T0D9K6</accession>
<dbReference type="eggNOG" id="COG5581">
    <property type="taxonomic scope" value="Bacteria"/>
</dbReference>
<dbReference type="GO" id="GO:0035438">
    <property type="term" value="F:cyclic-di-GMP binding"/>
    <property type="evidence" value="ECO:0007669"/>
    <property type="project" value="InterPro"/>
</dbReference>
<accession>A0A9E6ZT30</accession>
<dbReference type="AlphaFoldDB" id="T0D9K6"/>
<dbReference type="InterPro" id="IPR009875">
    <property type="entry name" value="PilZ_domain"/>
</dbReference>
<protein>
    <submittedName>
        <fullName evidence="1">PilZ domain-containing protein</fullName>
    </submittedName>
</protein>
<dbReference type="Proteomes" id="UP000829401">
    <property type="component" value="Chromosome"/>
</dbReference>
<gene>
    <name evidence="1" type="ORF">K1I37_18785</name>
</gene>
<dbReference type="Gene3D" id="2.40.10.220">
    <property type="entry name" value="predicted glycosyltransferase like domains"/>
    <property type="match status" value="1"/>
</dbReference>
<sequence>MKVVDLEDDALVLTAPYDHNGYPILLTPGSRVIIGYVHTAYFSFETSVREQIAGRTPLIIVEKPQPSQISKEQRRQSFRVPVTLRARVTTNHTDWFEVNLLDLSAGGFRAAMTHARLHIGDELAGELTLPLERGAATVSFEGEVTREGVAGDMVVLGVQFQQVHPSDEALIRYCMEHQRRFLRTKRDEFDAARLSKE</sequence>
<dbReference type="Pfam" id="PF07238">
    <property type="entry name" value="PilZ"/>
    <property type="match status" value="1"/>
</dbReference>
<name>T0D9K6_ALIAG</name>
<dbReference type="STRING" id="1356854.N007_04645"/>
<keyword evidence="2" id="KW-1185">Reference proteome</keyword>
<proteinExistence type="predicted"/>
<dbReference type="Pfam" id="PF12945">
    <property type="entry name" value="PilZNR"/>
    <property type="match status" value="1"/>
</dbReference>
<reference evidence="2" key="1">
    <citation type="journal article" date="2022" name="G3 (Bethesda)">
        <title>Unveiling the complete genome sequence of Alicyclobacillus acidoterrestris DSM 3922T, a taint-producing strain.</title>
        <authorList>
            <person name="Leonardo I.C."/>
            <person name="Barreto Crespo M.T."/>
            <person name="Gaspar F.B."/>
        </authorList>
    </citation>
    <scope>NUCLEOTIDE SEQUENCE [LARGE SCALE GENOMIC DNA]</scope>
    <source>
        <strain evidence="2">DSM 3922</strain>
    </source>
</reference>
<organism evidence="1 2">
    <name type="scientific">Alicyclobacillus acidoterrestris (strain ATCC 49025 / DSM 3922 / CIP 106132 / NCIMB 13137 / GD3B)</name>
    <dbReference type="NCBI Taxonomy" id="1356854"/>
    <lineage>
        <taxon>Bacteria</taxon>
        <taxon>Bacillati</taxon>
        <taxon>Bacillota</taxon>
        <taxon>Bacilli</taxon>
        <taxon>Bacillales</taxon>
        <taxon>Alicyclobacillaceae</taxon>
        <taxon>Alicyclobacillus</taxon>
    </lineage>
</organism>
<dbReference type="SUPFAM" id="SSF141371">
    <property type="entry name" value="PilZ domain-like"/>
    <property type="match status" value="1"/>
</dbReference>
<dbReference type="InterPro" id="IPR009926">
    <property type="entry name" value="T3SS_YcgR_PilZN"/>
</dbReference>
<dbReference type="KEGG" id="aaco:K1I37_18785"/>
<evidence type="ECO:0000313" key="1">
    <source>
        <dbReference type="EMBL" id="UNO48679.1"/>
    </source>
</evidence>
<evidence type="ECO:0000313" key="2">
    <source>
        <dbReference type="Proteomes" id="UP000829401"/>
    </source>
</evidence>